<dbReference type="SUPFAM" id="SSF56176">
    <property type="entry name" value="FAD-binding/transporter-associated domain-like"/>
    <property type="match status" value="1"/>
</dbReference>
<evidence type="ECO:0000256" key="13">
    <source>
        <dbReference type="ARBA" id="ARBA00023306"/>
    </source>
</evidence>
<feature type="active site" evidence="16">
    <location>
        <position position="294"/>
    </location>
</feature>
<dbReference type="Gene3D" id="3.30.465.10">
    <property type="match status" value="1"/>
</dbReference>
<dbReference type="InterPro" id="IPR036318">
    <property type="entry name" value="FAD-bd_PCMH-like_sf"/>
</dbReference>
<evidence type="ECO:0000256" key="2">
    <source>
        <dbReference type="ARBA" id="ARBA00003921"/>
    </source>
</evidence>
<comment type="pathway">
    <text evidence="4 16">Cell wall biogenesis; peptidoglycan biosynthesis.</text>
</comment>
<comment type="cofactor">
    <cofactor evidence="1 16">
        <name>FAD</name>
        <dbReference type="ChEBI" id="CHEBI:57692"/>
    </cofactor>
</comment>
<gene>
    <name evidence="16" type="primary">murB</name>
    <name evidence="18" type="ORF">CHH67_01335</name>
</gene>
<evidence type="ECO:0000256" key="6">
    <source>
        <dbReference type="ARBA" id="ARBA00022618"/>
    </source>
</evidence>
<dbReference type="HAMAP" id="MF_00037">
    <property type="entry name" value="MurB"/>
    <property type="match status" value="1"/>
</dbReference>
<dbReference type="InterPro" id="IPR006094">
    <property type="entry name" value="Oxid_FAD_bind_N"/>
</dbReference>
<dbReference type="EMBL" id="NPBY01000003">
    <property type="protein sequence ID" value="PAD80378.1"/>
    <property type="molecule type" value="Genomic_DNA"/>
</dbReference>
<evidence type="ECO:0000256" key="12">
    <source>
        <dbReference type="ARBA" id="ARBA00023002"/>
    </source>
</evidence>
<protein>
    <recommendedName>
        <fullName evidence="16">UDP-N-acetylenolpyruvoylglucosamine reductase</fullName>
        <ecNumber evidence="16">1.3.1.98</ecNumber>
    </recommendedName>
    <alternativeName>
        <fullName evidence="16">UDP-N-acetylmuramate dehydrogenase</fullName>
    </alternativeName>
</protein>
<evidence type="ECO:0000256" key="8">
    <source>
        <dbReference type="ARBA" id="ARBA00022827"/>
    </source>
</evidence>
<evidence type="ECO:0000259" key="17">
    <source>
        <dbReference type="PROSITE" id="PS51387"/>
    </source>
</evidence>
<comment type="catalytic activity">
    <reaction evidence="15 16">
        <text>UDP-N-acetyl-alpha-D-muramate + NADP(+) = UDP-N-acetyl-3-O-(1-carboxyvinyl)-alpha-D-glucosamine + NADPH + H(+)</text>
        <dbReference type="Rhea" id="RHEA:12248"/>
        <dbReference type="ChEBI" id="CHEBI:15378"/>
        <dbReference type="ChEBI" id="CHEBI:57783"/>
        <dbReference type="ChEBI" id="CHEBI:58349"/>
        <dbReference type="ChEBI" id="CHEBI:68483"/>
        <dbReference type="ChEBI" id="CHEBI:70757"/>
        <dbReference type="EC" id="1.3.1.98"/>
    </reaction>
</comment>
<dbReference type="Gene3D" id="3.90.78.10">
    <property type="entry name" value="UDP-N-acetylenolpyruvoylglucosamine reductase, C-terminal domain"/>
    <property type="match status" value="1"/>
</dbReference>
<evidence type="ECO:0000256" key="5">
    <source>
        <dbReference type="ARBA" id="ARBA00022490"/>
    </source>
</evidence>
<dbReference type="GO" id="GO:0051301">
    <property type="term" value="P:cell division"/>
    <property type="evidence" value="ECO:0007669"/>
    <property type="project" value="UniProtKB-KW"/>
</dbReference>
<keyword evidence="14 16" id="KW-0961">Cell wall biogenesis/degradation</keyword>
<dbReference type="PANTHER" id="PTHR21071:SF5">
    <property type="entry name" value="UDP-N-ACETYLENOLPYRUVOYLGLUCOSAMINE REDUCTASE"/>
    <property type="match status" value="1"/>
</dbReference>
<feature type="active site" evidence="16">
    <location>
        <position position="174"/>
    </location>
</feature>
<dbReference type="NCBIfam" id="NF010480">
    <property type="entry name" value="PRK13905.1"/>
    <property type="match status" value="1"/>
</dbReference>
<dbReference type="PANTHER" id="PTHR21071">
    <property type="entry name" value="UDP-N-ACETYLENOLPYRUVOYLGLUCOSAMINE REDUCTASE"/>
    <property type="match status" value="1"/>
</dbReference>
<comment type="similarity">
    <text evidence="16">Belongs to the MurB family.</text>
</comment>
<dbReference type="EC" id="1.3.1.98" evidence="16"/>
<name>A0A268F4T3_9BACL</name>
<dbReference type="OrthoDB" id="9804753at2"/>
<dbReference type="Gene3D" id="3.30.43.10">
    <property type="entry name" value="Uridine Diphospho-n-acetylenolpyruvylglucosamine Reductase, domain 2"/>
    <property type="match status" value="1"/>
</dbReference>
<keyword evidence="11 16" id="KW-0573">Peptidoglycan synthesis</keyword>
<comment type="function">
    <text evidence="2 16">Cell wall formation.</text>
</comment>
<keyword evidence="5 16" id="KW-0963">Cytoplasm</keyword>
<feature type="domain" description="FAD-binding PCMH-type" evidence="17">
    <location>
        <begin position="29"/>
        <end position="195"/>
    </location>
</feature>
<comment type="caution">
    <text evidence="18">The sequence shown here is derived from an EMBL/GenBank/DDBJ whole genome shotgun (WGS) entry which is preliminary data.</text>
</comment>
<dbReference type="InterPro" id="IPR003170">
    <property type="entry name" value="MurB"/>
</dbReference>
<evidence type="ECO:0000256" key="1">
    <source>
        <dbReference type="ARBA" id="ARBA00001974"/>
    </source>
</evidence>
<dbReference type="Proteomes" id="UP000215596">
    <property type="component" value="Unassembled WGS sequence"/>
</dbReference>
<dbReference type="GO" id="GO:0071555">
    <property type="term" value="P:cell wall organization"/>
    <property type="evidence" value="ECO:0007669"/>
    <property type="project" value="UniProtKB-KW"/>
</dbReference>
<dbReference type="RefSeq" id="WP_095263171.1">
    <property type="nucleotide sequence ID" value="NZ_NPBY01000003.1"/>
</dbReference>
<evidence type="ECO:0000313" key="19">
    <source>
        <dbReference type="Proteomes" id="UP000215596"/>
    </source>
</evidence>
<evidence type="ECO:0000256" key="10">
    <source>
        <dbReference type="ARBA" id="ARBA00022960"/>
    </source>
</evidence>
<evidence type="ECO:0000256" key="3">
    <source>
        <dbReference type="ARBA" id="ARBA00004496"/>
    </source>
</evidence>
<dbReference type="UniPathway" id="UPA00219"/>
<evidence type="ECO:0000256" key="16">
    <source>
        <dbReference type="HAMAP-Rule" id="MF_00037"/>
    </source>
</evidence>
<evidence type="ECO:0000313" key="18">
    <source>
        <dbReference type="EMBL" id="PAD80378.1"/>
    </source>
</evidence>
<dbReference type="InterPro" id="IPR011601">
    <property type="entry name" value="MurB_C"/>
</dbReference>
<dbReference type="GO" id="GO:0008762">
    <property type="term" value="F:UDP-N-acetylmuramate dehydrogenase activity"/>
    <property type="evidence" value="ECO:0007669"/>
    <property type="project" value="UniProtKB-UniRule"/>
</dbReference>
<sequence length="301" mass="32187">MQQWKSLLSEANVGAVLWNEPLAKYTTWKIGGPADVLIVPETKEQLSELVTLLHAHQIPWIQLGRGSNMLIADKGIRGAVIKLGKGFEHCSFDGCTASAGGSMSFVKLSVLAGKQGLMGLEFAGGIPGSVGGAVYMNAGAHGSDVSRIFKSADIVLETGELVTYAAEDMAFDYRHSILHERKGIVTGAVFALEYGDREQISAVMASYKDRRRRTQPLQSATAGSVFRNPPGDHAARLIEAAGLKGLRIGGAEISVQHANFIENTGQATAEDVLALMEHIKATVADKNGIQLVPEVYVMGER</sequence>
<keyword evidence="7 16" id="KW-0285">Flavoprotein</keyword>
<dbReference type="GO" id="GO:0009252">
    <property type="term" value="P:peptidoglycan biosynthetic process"/>
    <property type="evidence" value="ECO:0007669"/>
    <property type="project" value="UniProtKB-UniRule"/>
</dbReference>
<dbReference type="InterPro" id="IPR016166">
    <property type="entry name" value="FAD-bd_PCMH"/>
</dbReference>
<dbReference type="GO" id="GO:0005829">
    <property type="term" value="C:cytosol"/>
    <property type="evidence" value="ECO:0007669"/>
    <property type="project" value="TreeGrafter"/>
</dbReference>
<feature type="active site" description="Proton donor" evidence="16">
    <location>
        <position position="224"/>
    </location>
</feature>
<dbReference type="GO" id="GO:0008360">
    <property type="term" value="P:regulation of cell shape"/>
    <property type="evidence" value="ECO:0007669"/>
    <property type="project" value="UniProtKB-KW"/>
</dbReference>
<evidence type="ECO:0000256" key="9">
    <source>
        <dbReference type="ARBA" id="ARBA00022857"/>
    </source>
</evidence>
<dbReference type="InterPro" id="IPR036635">
    <property type="entry name" value="MurB_C_sf"/>
</dbReference>
<dbReference type="Pfam" id="PF02873">
    <property type="entry name" value="MurB_C"/>
    <property type="match status" value="1"/>
</dbReference>
<evidence type="ECO:0000256" key="11">
    <source>
        <dbReference type="ARBA" id="ARBA00022984"/>
    </source>
</evidence>
<dbReference type="AlphaFoldDB" id="A0A268F4T3"/>
<dbReference type="SUPFAM" id="SSF56194">
    <property type="entry name" value="Uridine diphospho-N-Acetylenolpyruvylglucosamine reductase, MurB, C-terminal domain"/>
    <property type="match status" value="1"/>
</dbReference>
<accession>A0A268F4T3</accession>
<evidence type="ECO:0000256" key="7">
    <source>
        <dbReference type="ARBA" id="ARBA00022630"/>
    </source>
</evidence>
<evidence type="ECO:0000256" key="4">
    <source>
        <dbReference type="ARBA" id="ARBA00004752"/>
    </source>
</evidence>
<reference evidence="18 19" key="1">
    <citation type="submission" date="2017-07" db="EMBL/GenBank/DDBJ databases">
        <title>Isolation and whole genome analysis of endospore-forming bacteria from heroin.</title>
        <authorList>
            <person name="Kalinowski J."/>
            <person name="Ahrens B."/>
            <person name="Al-Dilaimi A."/>
            <person name="Winkler A."/>
            <person name="Wibberg D."/>
            <person name="Schleenbecker U."/>
            <person name="Ruckert C."/>
            <person name="Wolfel R."/>
            <person name="Grass G."/>
        </authorList>
    </citation>
    <scope>NUCLEOTIDE SEQUENCE [LARGE SCALE GENOMIC DNA]</scope>
    <source>
        <strain evidence="18 19">7537-G1</strain>
    </source>
</reference>
<keyword evidence="13 16" id="KW-0131">Cell cycle</keyword>
<dbReference type="NCBIfam" id="TIGR00179">
    <property type="entry name" value="murB"/>
    <property type="match status" value="1"/>
</dbReference>
<keyword evidence="8 16" id="KW-0274">FAD</keyword>
<dbReference type="GO" id="GO:0071949">
    <property type="term" value="F:FAD binding"/>
    <property type="evidence" value="ECO:0007669"/>
    <property type="project" value="InterPro"/>
</dbReference>
<comment type="subcellular location">
    <subcellularLocation>
        <location evidence="3 16">Cytoplasm</location>
    </subcellularLocation>
</comment>
<keyword evidence="6 16" id="KW-0132">Cell division</keyword>
<proteinExistence type="inferred from homology"/>
<dbReference type="InterPro" id="IPR016167">
    <property type="entry name" value="FAD-bd_PCMH_sub1"/>
</dbReference>
<dbReference type="InterPro" id="IPR016169">
    <property type="entry name" value="FAD-bd_PCMH_sub2"/>
</dbReference>
<dbReference type="PROSITE" id="PS51387">
    <property type="entry name" value="FAD_PCMH"/>
    <property type="match status" value="1"/>
</dbReference>
<organism evidence="18 19">
    <name type="scientific">Paenibacillus campinasensis</name>
    <dbReference type="NCBI Taxonomy" id="66347"/>
    <lineage>
        <taxon>Bacteria</taxon>
        <taxon>Bacillati</taxon>
        <taxon>Bacillota</taxon>
        <taxon>Bacilli</taxon>
        <taxon>Bacillales</taxon>
        <taxon>Paenibacillaceae</taxon>
        <taxon>Paenibacillus</taxon>
    </lineage>
</organism>
<evidence type="ECO:0000256" key="14">
    <source>
        <dbReference type="ARBA" id="ARBA00023316"/>
    </source>
</evidence>
<keyword evidence="9 16" id="KW-0521">NADP</keyword>
<evidence type="ECO:0000256" key="15">
    <source>
        <dbReference type="ARBA" id="ARBA00048914"/>
    </source>
</evidence>
<dbReference type="Pfam" id="PF01565">
    <property type="entry name" value="FAD_binding_4"/>
    <property type="match status" value="1"/>
</dbReference>
<keyword evidence="12 16" id="KW-0560">Oxidoreductase</keyword>
<keyword evidence="10 16" id="KW-0133">Cell shape</keyword>